<evidence type="ECO:0000259" key="3">
    <source>
        <dbReference type="Pfam" id="PF20151"/>
    </source>
</evidence>
<dbReference type="eggNOG" id="ENOG502SKN8">
    <property type="taxonomic scope" value="Eukaryota"/>
</dbReference>
<keyword evidence="2" id="KW-0732">Signal</keyword>
<sequence>MFALAAFVMVIYDFLLTLGDEVDIIWKREGFSVVTCLWCVNRYLTPLSYAVIIVAFHDPRWSDTDCERWIRYPQILRLVIFLSLGGYFVLRLYALWGRHKNVLWLSCMLMIAFTGVKIWAILDMEALKVGYEGPQYVGCFVATRHPPYVRYVYTYVSEVVFDIVIMAATIYRCYTFRGLNSPLLSILKRESFLYLLIIMIVSLTNVLMFCLAPPNMKNLVTSFSGL</sequence>
<comment type="caution">
    <text evidence="4">The sequence shown here is derived from an EMBL/GenBank/DDBJ whole genome shotgun (WGS) entry which is preliminary data.</text>
</comment>
<evidence type="ECO:0000313" key="4">
    <source>
        <dbReference type="EMBL" id="KTB30056.1"/>
    </source>
</evidence>
<keyword evidence="1" id="KW-1133">Transmembrane helix</keyword>
<feature type="transmembrane region" description="Helical" evidence="1">
    <location>
        <begin position="69"/>
        <end position="90"/>
    </location>
</feature>
<proteinExistence type="predicted"/>
<evidence type="ECO:0000313" key="5">
    <source>
        <dbReference type="Proteomes" id="UP000054988"/>
    </source>
</evidence>
<name>A0A0W0F1B3_MONRR</name>
<organism evidence="4 5">
    <name type="scientific">Moniliophthora roreri</name>
    <name type="common">Frosty pod rot fungus</name>
    <name type="synonym">Monilia roreri</name>
    <dbReference type="NCBI Taxonomy" id="221103"/>
    <lineage>
        <taxon>Eukaryota</taxon>
        <taxon>Fungi</taxon>
        <taxon>Dikarya</taxon>
        <taxon>Basidiomycota</taxon>
        <taxon>Agaricomycotina</taxon>
        <taxon>Agaricomycetes</taxon>
        <taxon>Agaricomycetidae</taxon>
        <taxon>Agaricales</taxon>
        <taxon>Marasmiineae</taxon>
        <taxon>Marasmiaceae</taxon>
        <taxon>Moniliophthora</taxon>
    </lineage>
</organism>
<keyword evidence="1" id="KW-0472">Membrane</keyword>
<feature type="chain" id="PRO_5006901364" description="DUF6533 domain-containing protein" evidence="2">
    <location>
        <begin position="20"/>
        <end position="226"/>
    </location>
</feature>
<feature type="transmembrane region" description="Helical" evidence="1">
    <location>
        <begin position="102"/>
        <end position="122"/>
    </location>
</feature>
<feature type="transmembrane region" description="Helical" evidence="1">
    <location>
        <begin position="192"/>
        <end position="214"/>
    </location>
</feature>
<feature type="signal peptide" evidence="2">
    <location>
        <begin position="1"/>
        <end position="19"/>
    </location>
</feature>
<keyword evidence="1" id="KW-0812">Transmembrane</keyword>
<dbReference type="Pfam" id="PF20151">
    <property type="entry name" value="DUF6533"/>
    <property type="match status" value="1"/>
</dbReference>
<dbReference type="EMBL" id="LATX01002399">
    <property type="protein sequence ID" value="KTB30056.1"/>
    <property type="molecule type" value="Genomic_DNA"/>
</dbReference>
<gene>
    <name evidence="4" type="ORF">WG66_17348</name>
</gene>
<reference evidence="4 5" key="1">
    <citation type="submission" date="2015-12" db="EMBL/GenBank/DDBJ databases">
        <title>Draft genome sequence of Moniliophthora roreri, the causal agent of frosty pod rot of cacao.</title>
        <authorList>
            <person name="Aime M.C."/>
            <person name="Diaz-Valderrama J.R."/>
            <person name="Kijpornyongpan T."/>
            <person name="Phillips-Mora W."/>
        </authorList>
    </citation>
    <scope>NUCLEOTIDE SEQUENCE [LARGE SCALE GENOMIC DNA]</scope>
    <source>
        <strain evidence="4 5">MCA 2952</strain>
    </source>
</reference>
<accession>A0A0W0F1B3</accession>
<evidence type="ECO:0000256" key="2">
    <source>
        <dbReference type="SAM" id="SignalP"/>
    </source>
</evidence>
<dbReference type="Proteomes" id="UP000054988">
    <property type="component" value="Unassembled WGS sequence"/>
</dbReference>
<dbReference type="InterPro" id="IPR045340">
    <property type="entry name" value="DUF6533"/>
</dbReference>
<evidence type="ECO:0000256" key="1">
    <source>
        <dbReference type="SAM" id="Phobius"/>
    </source>
</evidence>
<protein>
    <recommendedName>
        <fullName evidence="3">DUF6533 domain-containing protein</fullName>
    </recommendedName>
</protein>
<feature type="transmembrane region" description="Helical" evidence="1">
    <location>
        <begin position="152"/>
        <end position="171"/>
    </location>
</feature>
<dbReference type="AlphaFoldDB" id="A0A0W0F1B3"/>
<feature type="domain" description="DUF6533" evidence="3">
    <location>
        <begin position="2"/>
        <end position="47"/>
    </location>
</feature>